<protein>
    <submittedName>
        <fullName evidence="1">Uncharacterized protein</fullName>
    </submittedName>
</protein>
<organism evidence="1 2">
    <name type="scientific">Streptomyces tateyamensis</name>
    <dbReference type="NCBI Taxonomy" id="565073"/>
    <lineage>
        <taxon>Bacteria</taxon>
        <taxon>Bacillati</taxon>
        <taxon>Actinomycetota</taxon>
        <taxon>Actinomycetes</taxon>
        <taxon>Kitasatosporales</taxon>
        <taxon>Streptomycetaceae</taxon>
        <taxon>Streptomyces</taxon>
    </lineage>
</organism>
<proteinExistence type="predicted"/>
<gene>
    <name evidence="1" type="ORF">C7C46_30970</name>
</gene>
<evidence type="ECO:0000313" key="1">
    <source>
        <dbReference type="EMBL" id="PYC66742.1"/>
    </source>
</evidence>
<sequence length="150" mass="16474">MITRLHALLRAEHPWCGTGSVRGLLDLLFGPTRRGVGLVLLVDARVRTGLAPMPVLLRFVRVVVQWDSAGPTLRDVLHRFPFIPRPDPVSGSMRLVQSLSVLLIDVVLEAADILGLHVSPFTVEFMQFRPPVRSCPIGRHARASAQKCGG</sequence>
<accession>A0A2V4NHG8</accession>
<reference evidence="1 2" key="1">
    <citation type="submission" date="2018-03" db="EMBL/GenBank/DDBJ databases">
        <title>Bioinformatic expansion and discovery of thiopeptide antibiotics.</title>
        <authorList>
            <person name="Schwalen C.J."/>
            <person name="Hudson G.A."/>
            <person name="Mitchell D.A."/>
        </authorList>
    </citation>
    <scope>NUCLEOTIDE SEQUENCE [LARGE SCALE GENOMIC DNA]</scope>
    <source>
        <strain evidence="1 2">ATCC 21389</strain>
    </source>
</reference>
<name>A0A2V4NHG8_9ACTN</name>
<evidence type="ECO:0000313" key="2">
    <source>
        <dbReference type="Proteomes" id="UP000248039"/>
    </source>
</evidence>
<keyword evidence="2" id="KW-1185">Reference proteome</keyword>
<comment type="caution">
    <text evidence="1">The sequence shown here is derived from an EMBL/GenBank/DDBJ whole genome shotgun (WGS) entry which is preliminary data.</text>
</comment>
<dbReference type="Proteomes" id="UP000248039">
    <property type="component" value="Unassembled WGS sequence"/>
</dbReference>
<dbReference type="EMBL" id="PYBW01000167">
    <property type="protein sequence ID" value="PYC66742.1"/>
    <property type="molecule type" value="Genomic_DNA"/>
</dbReference>
<dbReference type="AlphaFoldDB" id="A0A2V4NHG8"/>